<dbReference type="SMART" id="SM00052">
    <property type="entry name" value="EAL"/>
    <property type="match status" value="1"/>
</dbReference>
<gene>
    <name evidence="5" type="ORF">TPL01_17150</name>
</gene>
<dbReference type="InterPro" id="IPR003660">
    <property type="entry name" value="HAMP_dom"/>
</dbReference>
<dbReference type="SMART" id="SM00304">
    <property type="entry name" value="HAMP"/>
    <property type="match status" value="1"/>
</dbReference>
<name>A0A512L7Y1_9PROT</name>
<dbReference type="OrthoDB" id="9813903at2"/>
<dbReference type="SUPFAM" id="SSF141868">
    <property type="entry name" value="EAL domain-like"/>
    <property type="match status" value="1"/>
</dbReference>
<dbReference type="Pfam" id="PF00563">
    <property type="entry name" value="EAL"/>
    <property type="match status" value="1"/>
</dbReference>
<dbReference type="NCBIfam" id="TIGR00254">
    <property type="entry name" value="GGDEF"/>
    <property type="match status" value="1"/>
</dbReference>
<dbReference type="InterPro" id="IPR043128">
    <property type="entry name" value="Rev_trsase/Diguanyl_cyclase"/>
</dbReference>
<dbReference type="GO" id="GO:0071111">
    <property type="term" value="F:cyclic-guanylate-specific phosphodiesterase activity"/>
    <property type="evidence" value="ECO:0007669"/>
    <property type="project" value="InterPro"/>
</dbReference>
<dbReference type="CDD" id="cd06225">
    <property type="entry name" value="HAMP"/>
    <property type="match status" value="1"/>
</dbReference>
<evidence type="ECO:0000256" key="1">
    <source>
        <dbReference type="SAM" id="Phobius"/>
    </source>
</evidence>
<dbReference type="PANTHER" id="PTHR33121:SF23">
    <property type="entry name" value="CYCLIC DI-GMP PHOSPHODIESTERASE PDEB"/>
    <property type="match status" value="1"/>
</dbReference>
<reference evidence="5 6" key="1">
    <citation type="submission" date="2019-07" db="EMBL/GenBank/DDBJ databases">
        <title>Whole genome shotgun sequence of Thiobacillus plumbophilus NBRC 107929.</title>
        <authorList>
            <person name="Hosoyama A."/>
            <person name="Uohara A."/>
            <person name="Ohji S."/>
            <person name="Ichikawa N."/>
        </authorList>
    </citation>
    <scope>NUCLEOTIDE SEQUENCE [LARGE SCALE GENOMIC DNA]</scope>
    <source>
        <strain evidence="5 6">NBRC 107929</strain>
    </source>
</reference>
<dbReference type="InterPro" id="IPR050706">
    <property type="entry name" value="Cyclic-di-GMP_PDE-like"/>
</dbReference>
<organism evidence="5 6">
    <name type="scientific">Sulfuriferula plumbiphila</name>
    <dbReference type="NCBI Taxonomy" id="171865"/>
    <lineage>
        <taxon>Bacteria</taxon>
        <taxon>Pseudomonadati</taxon>
        <taxon>Pseudomonadota</taxon>
        <taxon>Betaproteobacteria</taxon>
        <taxon>Nitrosomonadales</taxon>
        <taxon>Sulfuricellaceae</taxon>
        <taxon>Sulfuriferula</taxon>
    </lineage>
</organism>
<dbReference type="FunFam" id="3.30.70.270:FF:000001">
    <property type="entry name" value="Diguanylate cyclase domain protein"/>
    <property type="match status" value="1"/>
</dbReference>
<evidence type="ECO:0000313" key="5">
    <source>
        <dbReference type="EMBL" id="GEP30577.1"/>
    </source>
</evidence>
<accession>A0A512L7Y1</accession>
<protein>
    <recommendedName>
        <fullName evidence="7">GGDEF domain-containing protein</fullName>
    </recommendedName>
</protein>
<dbReference type="Pfam" id="PF00990">
    <property type="entry name" value="GGDEF"/>
    <property type="match status" value="1"/>
</dbReference>
<feature type="domain" description="GGDEF" evidence="4">
    <location>
        <begin position="308"/>
        <end position="441"/>
    </location>
</feature>
<dbReference type="InterPro" id="IPR001633">
    <property type="entry name" value="EAL_dom"/>
</dbReference>
<dbReference type="SMART" id="SM00267">
    <property type="entry name" value="GGDEF"/>
    <property type="match status" value="1"/>
</dbReference>
<evidence type="ECO:0000259" key="3">
    <source>
        <dbReference type="PROSITE" id="PS50885"/>
    </source>
</evidence>
<dbReference type="Gene3D" id="3.30.70.270">
    <property type="match status" value="1"/>
</dbReference>
<evidence type="ECO:0000259" key="2">
    <source>
        <dbReference type="PROSITE" id="PS50883"/>
    </source>
</evidence>
<evidence type="ECO:0000313" key="6">
    <source>
        <dbReference type="Proteomes" id="UP000321337"/>
    </source>
</evidence>
<dbReference type="AlphaFoldDB" id="A0A512L7Y1"/>
<dbReference type="Gene3D" id="6.10.340.10">
    <property type="match status" value="1"/>
</dbReference>
<dbReference type="SUPFAM" id="SSF55073">
    <property type="entry name" value="Nucleotide cyclase"/>
    <property type="match status" value="1"/>
</dbReference>
<dbReference type="CDD" id="cd01949">
    <property type="entry name" value="GGDEF"/>
    <property type="match status" value="1"/>
</dbReference>
<dbReference type="PROSITE" id="PS50887">
    <property type="entry name" value="GGDEF"/>
    <property type="match status" value="1"/>
</dbReference>
<dbReference type="RefSeq" id="WP_147072776.1">
    <property type="nucleotide sequence ID" value="NZ_AP021884.1"/>
</dbReference>
<dbReference type="GO" id="GO:0016020">
    <property type="term" value="C:membrane"/>
    <property type="evidence" value="ECO:0007669"/>
    <property type="project" value="InterPro"/>
</dbReference>
<dbReference type="EMBL" id="BKAD01000015">
    <property type="protein sequence ID" value="GEP30577.1"/>
    <property type="molecule type" value="Genomic_DNA"/>
</dbReference>
<dbReference type="InterPro" id="IPR019247">
    <property type="entry name" value="Histidine_kinase_BarA_N"/>
</dbReference>
<dbReference type="InterPro" id="IPR029787">
    <property type="entry name" value="Nucleotide_cyclase"/>
</dbReference>
<dbReference type="CDD" id="cd01948">
    <property type="entry name" value="EAL"/>
    <property type="match status" value="1"/>
</dbReference>
<dbReference type="Pfam" id="PF09984">
    <property type="entry name" value="sCache_4"/>
    <property type="match status" value="1"/>
</dbReference>
<feature type="transmembrane region" description="Helical" evidence="1">
    <location>
        <begin position="183"/>
        <end position="206"/>
    </location>
</feature>
<feature type="domain" description="EAL" evidence="2">
    <location>
        <begin position="452"/>
        <end position="703"/>
    </location>
</feature>
<keyword evidence="6" id="KW-1185">Reference proteome</keyword>
<feature type="domain" description="HAMP" evidence="3">
    <location>
        <begin position="208"/>
        <end position="261"/>
    </location>
</feature>
<evidence type="ECO:0008006" key="7">
    <source>
        <dbReference type="Google" id="ProtNLM"/>
    </source>
</evidence>
<keyword evidence="1" id="KW-0472">Membrane</keyword>
<dbReference type="Gene3D" id="3.20.20.450">
    <property type="entry name" value="EAL domain"/>
    <property type="match status" value="1"/>
</dbReference>
<dbReference type="InterPro" id="IPR000160">
    <property type="entry name" value="GGDEF_dom"/>
</dbReference>
<dbReference type="Pfam" id="PF00672">
    <property type="entry name" value="HAMP"/>
    <property type="match status" value="1"/>
</dbReference>
<comment type="caution">
    <text evidence="5">The sequence shown here is derived from an EMBL/GenBank/DDBJ whole genome shotgun (WGS) entry which is preliminary data.</text>
</comment>
<sequence>MMKSSIRHRVLLLALLPATLLALSLGYFFTMSRITDLDQALRTRGMAIARHLAPTCAYGVFSGNSQILQGLADSALADPDVIAVYIMNRTGKVLASNGLKQSKLAGTQSGDILLSSQKGMATVATQSSSLIFRMPISQTEIQADDYGFTSTSPSLVRQQDNAPPLGYVTIELSRATTVERQNAVLRSAALLTIAALIATALLALRLGRDITVPIMKLAGAVEKIGKGNLEVRVQLDGNDDEFRILENGINDMVSELHQAHDNLHEQVLQATAKLSYQASHDMLTGLINRREFEVRLERALSSAQHQGREHALCYMDLDQFKIVNDSCGHVAGDELLRQLTLHLQQEVRERDTLARLGGDEFGLLLENCPQGKALMLAETMRSMVQNFRFGVGEKTFMVGVSIGIVMINQESDSVVSLLTAADAACYAAKDNGRNRIHLYQMQDSELARRRGEMQWFNRIHQAIAENRLRLYFQQIKPLQTNEPGLHVELLLRMIDETGQCILPMAFIPAAERYHLMPLLDRWVMENSFKLCEAYVASGGSGLQTWAVNVSGASLCDIGFVQYLKAHLATHPALAQSLCIEITETAAITNLSAANAFINELKLLGCRFALDDFGSGLSSLNYLKNLNVDYLKIDGAFVKEMADDAIDLAMVEAINKIGHQMGLLTIAEFVDSERVLLILKEIGVDFVQGNWIHMPENAETLCKT</sequence>
<evidence type="ECO:0000259" key="4">
    <source>
        <dbReference type="PROSITE" id="PS50887"/>
    </source>
</evidence>
<keyword evidence="1" id="KW-0812">Transmembrane</keyword>
<dbReference type="SUPFAM" id="SSF158472">
    <property type="entry name" value="HAMP domain-like"/>
    <property type="match status" value="1"/>
</dbReference>
<dbReference type="PROSITE" id="PS50883">
    <property type="entry name" value="EAL"/>
    <property type="match status" value="1"/>
</dbReference>
<dbReference type="PANTHER" id="PTHR33121">
    <property type="entry name" value="CYCLIC DI-GMP PHOSPHODIESTERASE PDEF"/>
    <property type="match status" value="1"/>
</dbReference>
<dbReference type="InterPro" id="IPR035919">
    <property type="entry name" value="EAL_sf"/>
</dbReference>
<dbReference type="Proteomes" id="UP000321337">
    <property type="component" value="Unassembled WGS sequence"/>
</dbReference>
<dbReference type="GO" id="GO:0007165">
    <property type="term" value="P:signal transduction"/>
    <property type="evidence" value="ECO:0007669"/>
    <property type="project" value="InterPro"/>
</dbReference>
<proteinExistence type="predicted"/>
<keyword evidence="1" id="KW-1133">Transmembrane helix</keyword>
<dbReference type="PROSITE" id="PS50885">
    <property type="entry name" value="HAMP"/>
    <property type="match status" value="1"/>
</dbReference>